<reference evidence="7" key="1">
    <citation type="submission" date="2022-03" db="EMBL/GenBank/DDBJ databases">
        <authorList>
            <person name="Sayadi A."/>
        </authorList>
    </citation>
    <scope>NUCLEOTIDE SEQUENCE</scope>
</reference>
<dbReference type="OrthoDB" id="10262656at2759"/>
<comment type="subcellular location">
    <subcellularLocation>
        <location evidence="1">Membrane</location>
        <topology evidence="1">Multi-pass membrane protein</topology>
    </subcellularLocation>
</comment>
<keyword evidence="4 6" id="KW-1133">Transmembrane helix</keyword>
<feature type="transmembrane region" description="Helical" evidence="6">
    <location>
        <begin position="338"/>
        <end position="357"/>
    </location>
</feature>
<dbReference type="SUPFAM" id="SSF103473">
    <property type="entry name" value="MFS general substrate transporter"/>
    <property type="match status" value="1"/>
</dbReference>
<dbReference type="PANTHER" id="PTHR23504">
    <property type="entry name" value="MAJOR FACILITATOR SUPERFAMILY DOMAIN-CONTAINING PROTEIN 10"/>
    <property type="match status" value="1"/>
</dbReference>
<keyword evidence="8" id="KW-1185">Reference proteome</keyword>
<dbReference type="EMBL" id="CAKOFQ010006723">
    <property type="protein sequence ID" value="CAH1965391.1"/>
    <property type="molecule type" value="Genomic_DNA"/>
</dbReference>
<name>A0A9P0NZQ1_ACAOB</name>
<dbReference type="PANTHER" id="PTHR23504:SF14">
    <property type="entry name" value="MAJOR FACILITATOR SUPERFAMILY DOMAIN-CONTAINING PROTEIN 9"/>
    <property type="match status" value="1"/>
</dbReference>
<evidence type="ECO:0000313" key="7">
    <source>
        <dbReference type="EMBL" id="CAH1965391.1"/>
    </source>
</evidence>
<dbReference type="Proteomes" id="UP001152888">
    <property type="component" value="Unassembled WGS sequence"/>
</dbReference>
<gene>
    <name evidence="7" type="ORF">ACAOBT_LOCUS6307</name>
</gene>
<accession>A0A9P0NZQ1</accession>
<feature type="transmembrane region" description="Helical" evidence="6">
    <location>
        <begin position="272"/>
        <end position="289"/>
    </location>
</feature>
<evidence type="ECO:0000256" key="5">
    <source>
        <dbReference type="ARBA" id="ARBA00023136"/>
    </source>
</evidence>
<evidence type="ECO:0000256" key="2">
    <source>
        <dbReference type="ARBA" id="ARBA00022448"/>
    </source>
</evidence>
<sequence>MRYTSSLMYDIFQKLIKDEYRPRESMLILFTIAILSNLLIVVAKNYWIVILARSIYSLTNQVPKFTKAILTQLCIAHDAKIHLQITDILTKLGLLIGPVIAGYLFETGFVFSCLLATTLAVSKIGIIMTVPEVILEDLSDPEVSKSFVQLAHVPDTNSILGTVLLGIKTMIKNLAKCNISQNWDLLLVKFLYTASTIVFFSKFTQLLKNNMGCNSKIIGATVSYMNAVTFTAPHITRFLKENLHYDSLQNLFFFSFTVLAASTLLACVTTSYYLYLLACIPIIICRRYIQSMWTEMFACRGNRYLKPIIREVGIVAGLVIPIAFGILCNYIHVQAVMAFSSIPPLICLFIIKTYSIYQPCVWERPKRTERRRST</sequence>
<proteinExistence type="predicted"/>
<feature type="transmembrane region" description="Helical" evidence="6">
    <location>
        <begin position="247"/>
        <end position="266"/>
    </location>
</feature>
<protein>
    <submittedName>
        <fullName evidence="7">Uncharacterized protein</fullName>
    </submittedName>
</protein>
<dbReference type="Gene3D" id="1.20.1250.20">
    <property type="entry name" value="MFS general substrate transporter like domains"/>
    <property type="match status" value="1"/>
</dbReference>
<keyword evidence="3 6" id="KW-0812">Transmembrane</keyword>
<organism evidence="7 8">
    <name type="scientific">Acanthoscelides obtectus</name>
    <name type="common">Bean weevil</name>
    <name type="synonym">Bruchus obtectus</name>
    <dbReference type="NCBI Taxonomy" id="200917"/>
    <lineage>
        <taxon>Eukaryota</taxon>
        <taxon>Metazoa</taxon>
        <taxon>Ecdysozoa</taxon>
        <taxon>Arthropoda</taxon>
        <taxon>Hexapoda</taxon>
        <taxon>Insecta</taxon>
        <taxon>Pterygota</taxon>
        <taxon>Neoptera</taxon>
        <taxon>Endopterygota</taxon>
        <taxon>Coleoptera</taxon>
        <taxon>Polyphaga</taxon>
        <taxon>Cucujiformia</taxon>
        <taxon>Chrysomeloidea</taxon>
        <taxon>Chrysomelidae</taxon>
        <taxon>Bruchinae</taxon>
        <taxon>Bruchini</taxon>
        <taxon>Acanthoscelides</taxon>
    </lineage>
</organism>
<dbReference type="InterPro" id="IPR036259">
    <property type="entry name" value="MFS_trans_sf"/>
</dbReference>
<evidence type="ECO:0000256" key="6">
    <source>
        <dbReference type="SAM" id="Phobius"/>
    </source>
</evidence>
<feature type="transmembrane region" description="Helical" evidence="6">
    <location>
        <begin position="309"/>
        <end position="332"/>
    </location>
</feature>
<evidence type="ECO:0000256" key="1">
    <source>
        <dbReference type="ARBA" id="ARBA00004141"/>
    </source>
</evidence>
<feature type="transmembrane region" description="Helical" evidence="6">
    <location>
        <begin position="100"/>
        <end position="121"/>
    </location>
</feature>
<keyword evidence="5 6" id="KW-0472">Membrane</keyword>
<evidence type="ECO:0000256" key="4">
    <source>
        <dbReference type="ARBA" id="ARBA00022989"/>
    </source>
</evidence>
<dbReference type="AlphaFoldDB" id="A0A9P0NZQ1"/>
<evidence type="ECO:0000256" key="3">
    <source>
        <dbReference type="ARBA" id="ARBA00022692"/>
    </source>
</evidence>
<dbReference type="GO" id="GO:0016020">
    <property type="term" value="C:membrane"/>
    <property type="evidence" value="ECO:0007669"/>
    <property type="project" value="UniProtKB-SubCell"/>
</dbReference>
<comment type="caution">
    <text evidence="7">The sequence shown here is derived from an EMBL/GenBank/DDBJ whole genome shotgun (WGS) entry which is preliminary data.</text>
</comment>
<keyword evidence="2" id="KW-0813">Transport</keyword>
<feature type="transmembrane region" description="Helical" evidence="6">
    <location>
        <begin position="27"/>
        <end position="48"/>
    </location>
</feature>
<evidence type="ECO:0000313" key="8">
    <source>
        <dbReference type="Proteomes" id="UP001152888"/>
    </source>
</evidence>